<name>A0A1I2JK78_9ACTN</name>
<gene>
    <name evidence="2" type="ORF">SAMN05421541_11310</name>
</gene>
<accession>A0A1I2JK78</accession>
<keyword evidence="3" id="KW-1185">Reference proteome</keyword>
<organism evidence="2 3">
    <name type="scientific">Actinoplanes philippinensis</name>
    <dbReference type="NCBI Taxonomy" id="35752"/>
    <lineage>
        <taxon>Bacteria</taxon>
        <taxon>Bacillati</taxon>
        <taxon>Actinomycetota</taxon>
        <taxon>Actinomycetes</taxon>
        <taxon>Micromonosporales</taxon>
        <taxon>Micromonosporaceae</taxon>
        <taxon>Actinoplanes</taxon>
    </lineage>
</organism>
<dbReference type="EMBL" id="FONV01000013">
    <property type="protein sequence ID" value="SFF55295.1"/>
    <property type="molecule type" value="Genomic_DNA"/>
</dbReference>
<evidence type="ECO:0000313" key="2">
    <source>
        <dbReference type="EMBL" id="SFF55295.1"/>
    </source>
</evidence>
<evidence type="ECO:0000256" key="1">
    <source>
        <dbReference type="SAM" id="SignalP"/>
    </source>
</evidence>
<sequence>MRSGIKPIFSGAIALLLSGTMITPATAADLGSEVPGEKSMSIAGFDADVARAHGYEVVTLPDGAVASVPAEKAEAARLGKYIPRSGVIPPPAGGVSTSAYGETVGDCGLSWVQISPRGGAKASLTTGMTLVPDSGGPWDVHWWVDVADTGGYSTQPYTEYDGYYSSIGLSWTAKARSLNLTRGWANVTVTFGSFTITEAGWICYSYSPTASTTIT</sequence>
<feature type="chain" id="PRO_5011606563" evidence="1">
    <location>
        <begin position="28"/>
        <end position="215"/>
    </location>
</feature>
<dbReference type="STRING" id="35752.SAMN05421541_11310"/>
<protein>
    <submittedName>
        <fullName evidence="2">Uncharacterized protein</fullName>
    </submittedName>
</protein>
<reference evidence="2 3" key="1">
    <citation type="submission" date="2016-10" db="EMBL/GenBank/DDBJ databases">
        <authorList>
            <person name="de Groot N.N."/>
        </authorList>
    </citation>
    <scope>NUCLEOTIDE SEQUENCE [LARGE SCALE GENOMIC DNA]</scope>
    <source>
        <strain evidence="2 3">DSM 43019</strain>
    </source>
</reference>
<keyword evidence="1" id="KW-0732">Signal</keyword>
<evidence type="ECO:0000313" key="3">
    <source>
        <dbReference type="Proteomes" id="UP000199645"/>
    </source>
</evidence>
<dbReference type="Proteomes" id="UP000199645">
    <property type="component" value="Unassembled WGS sequence"/>
</dbReference>
<proteinExistence type="predicted"/>
<dbReference type="AlphaFoldDB" id="A0A1I2JK78"/>
<feature type="signal peptide" evidence="1">
    <location>
        <begin position="1"/>
        <end position="27"/>
    </location>
</feature>